<accession>A0A6C0C523</accession>
<protein>
    <submittedName>
        <fullName evidence="2">Uncharacterized protein</fullName>
    </submittedName>
</protein>
<dbReference type="EMBL" id="MN739326">
    <property type="protein sequence ID" value="QHS98874.1"/>
    <property type="molecule type" value="Genomic_DNA"/>
</dbReference>
<proteinExistence type="predicted"/>
<evidence type="ECO:0000313" key="2">
    <source>
        <dbReference type="EMBL" id="QHS98874.1"/>
    </source>
</evidence>
<evidence type="ECO:0000256" key="1">
    <source>
        <dbReference type="SAM" id="MobiDB-lite"/>
    </source>
</evidence>
<feature type="region of interest" description="Disordered" evidence="1">
    <location>
        <begin position="1"/>
        <end position="27"/>
    </location>
</feature>
<sequence length="170" mass="18104">MVLVNNKRKKRAMSKGNGGDSDFEKSAGSGRSLYRPYNLNFLPGLGACCKQAPDDSVFLAAVARYNTLVDRIKEMKAAHDAPRNATGNVKENNGEFKEKDYVRDALTVNGFDAVITATIAALTAGIKAALATAHNNAIDDVEPLRAALAGHTPADPKNNFTTAAENKIIA</sequence>
<dbReference type="AlphaFoldDB" id="A0A6C0C523"/>
<name>A0A6C0C523_9ZZZZ</name>
<reference evidence="2" key="1">
    <citation type="journal article" date="2020" name="Nature">
        <title>Giant virus diversity and host interactions through global metagenomics.</title>
        <authorList>
            <person name="Schulz F."/>
            <person name="Roux S."/>
            <person name="Paez-Espino D."/>
            <person name="Jungbluth S."/>
            <person name="Walsh D.A."/>
            <person name="Denef V.J."/>
            <person name="McMahon K.D."/>
            <person name="Konstantinidis K.T."/>
            <person name="Eloe-Fadrosh E.A."/>
            <person name="Kyrpides N.C."/>
            <person name="Woyke T."/>
        </authorList>
    </citation>
    <scope>NUCLEOTIDE SEQUENCE</scope>
    <source>
        <strain evidence="2">GVMAG-M-3300020185-18</strain>
    </source>
</reference>
<feature type="region of interest" description="Disordered" evidence="1">
    <location>
        <begin position="150"/>
        <end position="170"/>
    </location>
</feature>
<feature type="compositionally biased region" description="Basic residues" evidence="1">
    <location>
        <begin position="1"/>
        <end position="13"/>
    </location>
</feature>
<organism evidence="2">
    <name type="scientific">viral metagenome</name>
    <dbReference type="NCBI Taxonomy" id="1070528"/>
    <lineage>
        <taxon>unclassified sequences</taxon>
        <taxon>metagenomes</taxon>
        <taxon>organismal metagenomes</taxon>
    </lineage>
</organism>